<dbReference type="GO" id="GO:0004109">
    <property type="term" value="F:coproporphyrinogen oxidase activity"/>
    <property type="evidence" value="ECO:0007669"/>
    <property type="project" value="InterPro"/>
</dbReference>
<feature type="binding site" evidence="15">
    <location>
        <position position="108"/>
    </location>
    <ligand>
        <name>S-adenosyl-L-methionine</name>
        <dbReference type="ChEBI" id="CHEBI:59789"/>
        <label>1</label>
    </ligand>
</feature>
<evidence type="ECO:0000256" key="2">
    <source>
        <dbReference type="ARBA" id="ARBA00004785"/>
    </source>
</evidence>
<dbReference type="PATRIC" id="fig|270351.10.peg.6321"/>
<comment type="similarity">
    <text evidence="3 14">Belongs to the anaerobic coproporphyrinogen-III oxidase family.</text>
</comment>
<dbReference type="SFLD" id="SFLDS00029">
    <property type="entry name" value="Radical_SAM"/>
    <property type="match status" value="1"/>
</dbReference>
<keyword evidence="12 14" id="KW-0627">Porphyrin biosynthesis</keyword>
<dbReference type="OrthoDB" id="9808022at2"/>
<feature type="binding site" evidence="15">
    <location>
        <position position="141"/>
    </location>
    <ligand>
        <name>S-adenosyl-L-methionine</name>
        <dbReference type="ChEBI" id="CHEBI:59789"/>
        <label>1</label>
    </ligand>
</feature>
<feature type="binding site" evidence="15">
    <location>
        <position position="325"/>
    </location>
    <ligand>
        <name>S-adenosyl-L-methionine</name>
        <dbReference type="ChEBI" id="CHEBI:59789"/>
        <label>1</label>
    </ligand>
</feature>
<feature type="binding site" evidence="15">
    <location>
        <position position="180"/>
    </location>
    <ligand>
        <name>S-adenosyl-L-methionine</name>
        <dbReference type="ChEBI" id="CHEBI:59789"/>
        <label>2</label>
    </ligand>
</feature>
<organism evidence="18 19">
    <name type="scientific">Methylobacterium aquaticum</name>
    <dbReference type="NCBI Taxonomy" id="270351"/>
    <lineage>
        <taxon>Bacteria</taxon>
        <taxon>Pseudomonadati</taxon>
        <taxon>Pseudomonadota</taxon>
        <taxon>Alphaproteobacteria</taxon>
        <taxon>Hyphomicrobiales</taxon>
        <taxon>Methylobacteriaceae</taxon>
        <taxon>Methylobacterium</taxon>
    </lineage>
</organism>
<sequence>MREVLRALYGEERLPRYTSYPPSPHFTTEIGTERYAAWLAGTPPSATASLYLHVPFCRSMCWYCGCHTSITRHDAPIADYVDVLEREIGLVAARFEQVPQVRHIHFGGGTPTVMAPQAFVRIVAALRGCFPFDPDAEAAVEIDPRTLVPAMTEALGHAGVTRASLGVQSFDPVVQEAIRRQQGFDVTAAAVVGLRAAGVRGINLDLIYGLPHQTVGSCVDTVRQCLELQPDRLSVFGYAHVPAFKKHQRHIDEATLPEGRARLDQAEAIAETLVTAGYRRIGLDHYALPDDPLEIAQAEGRLRRNFQGYTTDPSDTLIGLGASAIGRLPQGYVQNAPGLRAYAERIGQGELATVKGYALTPEDRLRADLIERVMCDFAVDVGQVCRAHGRDPEALLATLPRLPALLADGLIRHDGDLLVIPAEARTFVRNVAAAFDGHLGTSAAVHSRAA</sequence>
<proteinExistence type="inferred from homology"/>
<evidence type="ECO:0000256" key="7">
    <source>
        <dbReference type="ARBA" id="ARBA00022691"/>
    </source>
</evidence>
<dbReference type="AlphaFoldDB" id="A0A0C6FUR4"/>
<evidence type="ECO:0000256" key="14">
    <source>
        <dbReference type="PIRNR" id="PIRNR000167"/>
    </source>
</evidence>
<dbReference type="Pfam" id="PF06969">
    <property type="entry name" value="HemN_C"/>
    <property type="match status" value="1"/>
</dbReference>
<dbReference type="PANTHER" id="PTHR13932:SF6">
    <property type="entry name" value="OXYGEN-INDEPENDENT COPROPORPHYRINOGEN III OXIDASE"/>
    <property type="match status" value="1"/>
</dbReference>
<dbReference type="GO" id="GO:0005737">
    <property type="term" value="C:cytoplasm"/>
    <property type="evidence" value="ECO:0007669"/>
    <property type="project" value="UniProtKB-SubCell"/>
</dbReference>
<feature type="domain" description="Radical SAM core" evidence="17">
    <location>
        <begin position="42"/>
        <end position="279"/>
    </location>
</feature>
<dbReference type="UniPathway" id="UPA00251">
    <property type="reaction ID" value="UER00323"/>
</dbReference>
<evidence type="ECO:0000256" key="6">
    <source>
        <dbReference type="ARBA" id="ARBA00022490"/>
    </source>
</evidence>
<dbReference type="PANTHER" id="PTHR13932">
    <property type="entry name" value="COPROPORPHYRINIGEN III OXIDASE"/>
    <property type="match status" value="1"/>
</dbReference>
<dbReference type="SFLD" id="SFLDG01065">
    <property type="entry name" value="anaerobic_coproporphyrinogen-I"/>
    <property type="match status" value="1"/>
</dbReference>
<feature type="binding site" evidence="16">
    <location>
        <position position="61"/>
    </location>
    <ligand>
        <name>[4Fe-4S] cluster</name>
        <dbReference type="ChEBI" id="CHEBI:49883"/>
        <note>4Fe-4S-S-AdoMet</note>
    </ligand>
</feature>
<geneLocation type="plasmid" evidence="19">
    <name>pMaq22A_1p DNA</name>
</geneLocation>
<feature type="binding site" evidence="15">
    <location>
        <begin position="109"/>
        <end position="110"/>
    </location>
    <ligand>
        <name>S-adenosyl-L-methionine</name>
        <dbReference type="ChEBI" id="CHEBI:59789"/>
        <label>2</label>
    </ligand>
</feature>
<dbReference type="EMBL" id="AP014705">
    <property type="protein sequence ID" value="BAQ49259.1"/>
    <property type="molecule type" value="Genomic_DNA"/>
</dbReference>
<dbReference type="CDD" id="cd01335">
    <property type="entry name" value="Radical_SAM"/>
    <property type="match status" value="1"/>
</dbReference>
<dbReference type="InterPro" id="IPR034505">
    <property type="entry name" value="Coproporphyrinogen-III_oxidase"/>
</dbReference>
<gene>
    <name evidence="18" type="primary">hemN</name>
    <name evidence="18" type="ORF">Maq22A_1p35040</name>
</gene>
<dbReference type="InterPro" id="IPR007197">
    <property type="entry name" value="rSAM"/>
</dbReference>
<keyword evidence="9 14" id="KW-0560">Oxidoreductase</keyword>
<keyword evidence="11 14" id="KW-0411">Iron-sulfur</keyword>
<evidence type="ECO:0000256" key="3">
    <source>
        <dbReference type="ARBA" id="ARBA00005493"/>
    </source>
</evidence>
<evidence type="ECO:0000256" key="12">
    <source>
        <dbReference type="ARBA" id="ARBA00023244"/>
    </source>
</evidence>
<feature type="binding site" evidence="15">
    <location>
        <position position="239"/>
    </location>
    <ligand>
        <name>S-adenosyl-L-methionine</name>
        <dbReference type="ChEBI" id="CHEBI:59789"/>
        <label>2</label>
    </ligand>
</feature>
<keyword evidence="10 14" id="KW-0408">Iron</keyword>
<dbReference type="KEGG" id="maqu:Maq22A_1p35040"/>
<feature type="binding site" evidence="15">
    <location>
        <begin position="63"/>
        <end position="65"/>
    </location>
    <ligand>
        <name>S-adenosyl-L-methionine</name>
        <dbReference type="ChEBI" id="CHEBI:59789"/>
        <label>2</label>
    </ligand>
</feature>
<evidence type="ECO:0000256" key="8">
    <source>
        <dbReference type="ARBA" id="ARBA00022723"/>
    </source>
</evidence>
<evidence type="ECO:0000256" key="10">
    <source>
        <dbReference type="ARBA" id="ARBA00023004"/>
    </source>
</evidence>
<dbReference type="GO" id="GO:0051989">
    <property type="term" value="F:coproporphyrinogen dehydrogenase activity"/>
    <property type="evidence" value="ECO:0007669"/>
    <property type="project" value="UniProtKB-EC"/>
</dbReference>
<dbReference type="PIRSF" id="PIRSF000167">
    <property type="entry name" value="HemN"/>
    <property type="match status" value="1"/>
</dbReference>
<dbReference type="InterPro" id="IPR004558">
    <property type="entry name" value="Coprogen_oxidase_HemN"/>
</dbReference>
<feature type="binding site" evidence="16">
    <location>
        <position position="57"/>
    </location>
    <ligand>
        <name>[4Fe-4S] cluster</name>
        <dbReference type="ChEBI" id="CHEBI:49883"/>
        <note>4Fe-4S-S-AdoMet</note>
    </ligand>
</feature>
<evidence type="ECO:0000256" key="13">
    <source>
        <dbReference type="ARBA" id="ARBA00048321"/>
    </source>
</evidence>
<dbReference type="GO" id="GO:0046872">
    <property type="term" value="F:metal ion binding"/>
    <property type="evidence" value="ECO:0007669"/>
    <property type="project" value="UniProtKB-KW"/>
</dbReference>
<dbReference type="PROSITE" id="PS51918">
    <property type="entry name" value="RADICAL_SAM"/>
    <property type="match status" value="1"/>
</dbReference>
<feature type="binding site" evidence="16">
    <location>
        <position position="64"/>
    </location>
    <ligand>
        <name>[4Fe-4S] cluster</name>
        <dbReference type="ChEBI" id="CHEBI:49883"/>
        <note>4Fe-4S-S-AdoMet</note>
    </ligand>
</feature>
<evidence type="ECO:0000313" key="18">
    <source>
        <dbReference type="EMBL" id="BAQ49259.1"/>
    </source>
</evidence>
<name>A0A0C6FUR4_9HYPH</name>
<dbReference type="GO" id="GO:0051539">
    <property type="term" value="F:4 iron, 4 sulfur cluster binding"/>
    <property type="evidence" value="ECO:0007669"/>
    <property type="project" value="UniProtKB-KW"/>
</dbReference>
<reference evidence="19" key="2">
    <citation type="submission" date="2015-01" db="EMBL/GenBank/DDBJ databases">
        <title>Complete genome sequence of Methylobacterium aquaticum strain 22A.</title>
        <authorList>
            <person name="Tani A."/>
            <person name="Ogura Y."/>
            <person name="Hayashi T."/>
        </authorList>
    </citation>
    <scope>NUCLEOTIDE SEQUENCE [LARGE SCALE GENOMIC DNA]</scope>
    <source>
        <strain evidence="19">MA-22A</strain>
        <plasmid evidence="19">Plasmid pMaq22A_1p DNA</plasmid>
    </source>
</reference>
<evidence type="ECO:0000313" key="19">
    <source>
        <dbReference type="Proteomes" id="UP000061432"/>
    </source>
</evidence>
<dbReference type="InterPro" id="IPR013785">
    <property type="entry name" value="Aldolase_TIM"/>
</dbReference>
<dbReference type="SMART" id="SM00729">
    <property type="entry name" value="Elp3"/>
    <property type="match status" value="1"/>
</dbReference>
<feature type="binding site" evidence="15">
    <location>
        <position position="51"/>
    </location>
    <ligand>
        <name>S-adenosyl-L-methionine</name>
        <dbReference type="ChEBI" id="CHEBI:59789"/>
        <label>1</label>
    </ligand>
</feature>
<dbReference type="GO" id="GO:0006782">
    <property type="term" value="P:protoporphyrinogen IX biosynthetic process"/>
    <property type="evidence" value="ECO:0007669"/>
    <property type="project" value="UniProtKB-UniPathway"/>
</dbReference>
<keyword evidence="18" id="KW-0614">Plasmid</keyword>
<keyword evidence="5 14" id="KW-0004">4Fe-4S</keyword>
<feature type="binding site" evidence="15">
    <location>
        <position position="168"/>
    </location>
    <ligand>
        <name>S-adenosyl-L-methionine</name>
        <dbReference type="ChEBI" id="CHEBI:59789"/>
        <label>2</label>
    </ligand>
</feature>
<comment type="subcellular location">
    <subcellularLocation>
        <location evidence="1 14">Cytoplasm</location>
    </subcellularLocation>
</comment>
<dbReference type="Proteomes" id="UP000061432">
    <property type="component" value="Plasmid pMaq22A_1p"/>
</dbReference>
<dbReference type="InterPro" id="IPR058240">
    <property type="entry name" value="rSAM_sf"/>
</dbReference>
<accession>A0A0C6FUR4</accession>
<evidence type="ECO:0000256" key="15">
    <source>
        <dbReference type="PIRSR" id="PIRSR000167-1"/>
    </source>
</evidence>
<reference evidence="18 19" key="1">
    <citation type="journal article" date="2015" name="Genome Announc.">
        <title>Complete Genome Sequence of Methylobacterium aquaticum Strain 22A, Isolated from Racomitrium japonicum Moss.</title>
        <authorList>
            <person name="Tani A."/>
            <person name="Ogura Y."/>
            <person name="Hayashi T."/>
            <person name="Kimbara K."/>
        </authorList>
    </citation>
    <scope>NUCLEOTIDE SEQUENCE [LARGE SCALE GENOMIC DNA]</scope>
    <source>
        <strain evidence="18 19">MA-22A</strain>
        <plasmid evidence="19">Plasmid pMaq22A_1p DNA</plasmid>
    </source>
</reference>
<keyword evidence="7 14" id="KW-0949">S-adenosyl-L-methionine</keyword>
<dbReference type="Gene3D" id="1.10.10.920">
    <property type="match status" value="1"/>
</dbReference>
<dbReference type="NCBIfam" id="TIGR00538">
    <property type="entry name" value="hemN"/>
    <property type="match status" value="1"/>
</dbReference>
<comment type="cofactor">
    <cofactor evidence="14 16">
        <name>[4Fe-4S] cluster</name>
        <dbReference type="ChEBI" id="CHEBI:49883"/>
    </cofactor>
    <text evidence="14 16">Binds 1 [4Fe-4S] cluster. The cluster is coordinated with 3 cysteines and an exchangeable S-adenosyl-L-methionine.</text>
</comment>
<evidence type="ECO:0000256" key="1">
    <source>
        <dbReference type="ARBA" id="ARBA00004496"/>
    </source>
</evidence>
<dbReference type="InterPro" id="IPR010723">
    <property type="entry name" value="HemN_C"/>
</dbReference>
<dbReference type="InterPro" id="IPR006638">
    <property type="entry name" value="Elp3/MiaA/NifB-like_rSAM"/>
</dbReference>
<comment type="subunit">
    <text evidence="4">Monomer.</text>
</comment>
<evidence type="ECO:0000256" key="4">
    <source>
        <dbReference type="ARBA" id="ARBA00011245"/>
    </source>
</evidence>
<comment type="catalytic activity">
    <reaction evidence="13 14">
        <text>coproporphyrinogen III + 2 S-adenosyl-L-methionine = protoporphyrinogen IX + 2 5'-deoxyadenosine + 2 L-methionine + 2 CO2</text>
        <dbReference type="Rhea" id="RHEA:15425"/>
        <dbReference type="ChEBI" id="CHEBI:16526"/>
        <dbReference type="ChEBI" id="CHEBI:17319"/>
        <dbReference type="ChEBI" id="CHEBI:57307"/>
        <dbReference type="ChEBI" id="CHEBI:57309"/>
        <dbReference type="ChEBI" id="CHEBI:57844"/>
        <dbReference type="ChEBI" id="CHEBI:59789"/>
        <dbReference type="EC" id="1.3.98.3"/>
    </reaction>
</comment>
<feature type="binding site" evidence="15">
    <location>
        <position position="205"/>
    </location>
    <ligand>
        <name>S-adenosyl-L-methionine</name>
        <dbReference type="ChEBI" id="CHEBI:59789"/>
        <label>2</label>
    </ligand>
</feature>
<evidence type="ECO:0000256" key="5">
    <source>
        <dbReference type="ARBA" id="ARBA00022485"/>
    </source>
</evidence>
<dbReference type="RefSeq" id="WP_060850353.1">
    <property type="nucleotide sequence ID" value="NZ_AP014705.1"/>
</dbReference>
<keyword evidence="8 14" id="KW-0479">Metal-binding</keyword>
<dbReference type="EC" id="1.3.98.3" evidence="14"/>
<keyword evidence="6 14" id="KW-0963">Cytoplasm</keyword>
<evidence type="ECO:0000256" key="11">
    <source>
        <dbReference type="ARBA" id="ARBA00023014"/>
    </source>
</evidence>
<protein>
    <recommendedName>
        <fullName evidence="14">Coproporphyrinogen-III oxidase</fullName>
        <ecNumber evidence="14">1.3.98.3</ecNumber>
    </recommendedName>
</protein>
<dbReference type="Gene3D" id="3.20.20.70">
    <property type="entry name" value="Aldolase class I"/>
    <property type="match status" value="1"/>
</dbReference>
<evidence type="ECO:0000256" key="9">
    <source>
        <dbReference type="ARBA" id="ARBA00023002"/>
    </source>
</evidence>
<evidence type="ECO:0000256" key="16">
    <source>
        <dbReference type="PIRSR" id="PIRSR000167-2"/>
    </source>
</evidence>
<evidence type="ECO:0000259" key="17">
    <source>
        <dbReference type="PROSITE" id="PS51918"/>
    </source>
</evidence>
<dbReference type="Pfam" id="PF04055">
    <property type="entry name" value="Radical_SAM"/>
    <property type="match status" value="1"/>
</dbReference>
<dbReference type="SUPFAM" id="SSF102114">
    <property type="entry name" value="Radical SAM enzymes"/>
    <property type="match status" value="1"/>
</dbReference>
<comment type="pathway">
    <text evidence="2 14">Porphyrin-containing compound metabolism; protoporphyrin-IX biosynthesis; protoporphyrinogen-IX from coproporphyrinogen-III (AdoMet route): step 1/1.</text>
</comment>